<dbReference type="EMBL" id="NCKW01000065">
    <property type="protein sequence ID" value="POM81519.1"/>
    <property type="molecule type" value="Genomic_DNA"/>
</dbReference>
<evidence type="ECO:0000256" key="4">
    <source>
        <dbReference type="ARBA" id="ARBA00022833"/>
    </source>
</evidence>
<organism evidence="8 9">
    <name type="scientific">Phytophthora palmivora</name>
    <dbReference type="NCBI Taxonomy" id="4796"/>
    <lineage>
        <taxon>Eukaryota</taxon>
        <taxon>Sar</taxon>
        <taxon>Stramenopiles</taxon>
        <taxon>Oomycota</taxon>
        <taxon>Peronosporomycetes</taxon>
        <taxon>Peronosporales</taxon>
        <taxon>Peronosporaceae</taxon>
        <taxon>Phytophthora</taxon>
    </lineage>
</organism>
<dbReference type="GO" id="GO:0005634">
    <property type="term" value="C:nucleus"/>
    <property type="evidence" value="ECO:0007669"/>
    <property type="project" value="UniProtKB-SubCell"/>
</dbReference>
<keyword evidence="3" id="KW-0863">Zinc-finger</keyword>
<evidence type="ECO:0000256" key="3">
    <source>
        <dbReference type="ARBA" id="ARBA00022771"/>
    </source>
</evidence>
<evidence type="ECO:0000259" key="7">
    <source>
        <dbReference type="Pfam" id="PF05699"/>
    </source>
</evidence>
<proteinExistence type="predicted"/>
<dbReference type="InterPro" id="IPR008906">
    <property type="entry name" value="HATC_C_dom"/>
</dbReference>
<evidence type="ECO:0000256" key="5">
    <source>
        <dbReference type="ARBA" id="ARBA00023242"/>
    </source>
</evidence>
<dbReference type="PANTHER" id="PTHR46481">
    <property type="entry name" value="ZINC FINGER BED DOMAIN-CONTAINING PROTEIN 4"/>
    <property type="match status" value="1"/>
</dbReference>
<dbReference type="SUPFAM" id="SSF53098">
    <property type="entry name" value="Ribonuclease H-like"/>
    <property type="match status" value="1"/>
</dbReference>
<keyword evidence="5" id="KW-0539">Nucleus</keyword>
<dbReference type="Pfam" id="PF05699">
    <property type="entry name" value="Dimer_Tnp_hAT"/>
    <property type="match status" value="1"/>
</dbReference>
<dbReference type="AlphaFoldDB" id="A0A2P4YUQ1"/>
<evidence type="ECO:0000256" key="1">
    <source>
        <dbReference type="ARBA" id="ARBA00004123"/>
    </source>
</evidence>
<keyword evidence="2" id="KW-0479">Metal-binding</keyword>
<dbReference type="InterPro" id="IPR012337">
    <property type="entry name" value="RNaseH-like_sf"/>
</dbReference>
<keyword evidence="9" id="KW-1185">Reference proteome</keyword>
<reference evidence="8 9" key="1">
    <citation type="journal article" date="2017" name="Genome Biol. Evol.">
        <title>Phytophthora megakarya and P. palmivora, closely related causal agents of cacao black pod rot, underwent increases in genome sizes and gene numbers by different mechanisms.</title>
        <authorList>
            <person name="Ali S.S."/>
            <person name="Shao J."/>
            <person name="Lary D.J."/>
            <person name="Kronmiller B."/>
            <person name="Shen D."/>
            <person name="Strem M.D."/>
            <person name="Amoako-Attah I."/>
            <person name="Akrofi A.Y."/>
            <person name="Begoude B.A."/>
            <person name="Ten Hoopen G.M."/>
            <person name="Coulibaly K."/>
            <person name="Kebe B.I."/>
            <person name="Melnick R.L."/>
            <person name="Guiltinan M.J."/>
            <person name="Tyler B.M."/>
            <person name="Meinhardt L.W."/>
            <person name="Bailey B.A."/>
        </authorList>
    </citation>
    <scope>NUCLEOTIDE SEQUENCE [LARGE SCALE GENOMIC DNA]</scope>
    <source>
        <strain evidence="9">sbr112.9</strain>
    </source>
</reference>
<accession>A0A2P4YUQ1</accession>
<sequence length="858" mass="96338">MATSSTSTSALYDQDVEMSLQAAIEASKDDDEALALLNNTEHQTRELLVPSASSATSNPRAPTAPKTKANSSSNVSAVYRWYEVEESFSAKKREESSIAKCKLCRQQGKLERKTCVRFSKSVTSNLWRHLKENHPDVYEKHAGEKKSVQMHRVMGVKKRGRKKKVQAPVADVATVERDASSTKLHTVTEDINEQTVLCAINIRLLTDSQRQAFRNLMMECSGGVGGYVDDSNNFTMFAKEIAFGYAKKMAAEVKVRTVMQMKMTDFSHLMISEWRSSDYIRNGLVTTSSLPMGYSTPPGCDEMVFLTLFAVGLDQEFNPFRRYMPEILAVEPPCSEYQSFCVDQKLHFLESVPTVLQNIMVVTINGVRIAGNYCLDSDVLTNAEAGSMGFRNWRLDKSEYIESISDVLTVSSPNDAFNGSSMVEVASSILEELPTSLTGHTYLDLINKVMYLLSHFKQSPRSRMVLRRIAVEQCSMSEDSYERLFIDRLRETAVAVGGIHSGLSLVKDVMPALKQYFLLHKDSASDFSKLIQLSSLSRYEWSRVCFLTVILKPFAEATAKLDGEQYVVSSLIVPSVFTLIEKLRDAHPVNIRLPGESSGKKNDVVAIEDLPEDIEALRNLAFSNLSTCFGHLFSVPEASWSMEKRQTFNLLWSATILDPRTRSFIIKGPLPQHEFWEIIKTEAANIAGTKIKDKEELEGNSITLDEDNEHLDENGEGKSTDLWDDLQANLASCAQEEMLLSSTKSPIEITKSSNLLEVEVSFFQEEGRIVLRANPLEWWQTMRMKYPFLARLARYVLSIPCNVKVEDNPVLCDGGLIKRGPSQMNMVELCDLLAASMNLRTEKNSHFEAASKQMWSTV</sequence>
<protein>
    <recommendedName>
        <fullName evidence="7">HAT C-terminal dimerisation domain-containing protein</fullName>
    </recommendedName>
</protein>
<gene>
    <name evidence="8" type="ORF">PHPALM_501</name>
</gene>
<comment type="caution">
    <text evidence="8">The sequence shown here is derived from an EMBL/GenBank/DDBJ whole genome shotgun (WGS) entry which is preliminary data.</text>
</comment>
<dbReference type="PANTHER" id="PTHR46481:SF10">
    <property type="entry name" value="ZINC FINGER BED DOMAIN-CONTAINING PROTEIN 39"/>
    <property type="match status" value="1"/>
</dbReference>
<dbReference type="GO" id="GO:0008270">
    <property type="term" value="F:zinc ion binding"/>
    <property type="evidence" value="ECO:0007669"/>
    <property type="project" value="UniProtKB-KW"/>
</dbReference>
<dbReference type="InterPro" id="IPR052035">
    <property type="entry name" value="ZnF_BED_domain_contain"/>
</dbReference>
<dbReference type="OrthoDB" id="1607513at2759"/>
<evidence type="ECO:0000313" key="9">
    <source>
        <dbReference type="Proteomes" id="UP000237271"/>
    </source>
</evidence>
<name>A0A2P4YUQ1_9STRA</name>
<evidence type="ECO:0000256" key="6">
    <source>
        <dbReference type="SAM" id="MobiDB-lite"/>
    </source>
</evidence>
<keyword evidence="4" id="KW-0862">Zinc</keyword>
<evidence type="ECO:0000313" key="8">
    <source>
        <dbReference type="EMBL" id="POM81519.1"/>
    </source>
</evidence>
<feature type="region of interest" description="Disordered" evidence="6">
    <location>
        <begin position="49"/>
        <end position="72"/>
    </location>
</feature>
<feature type="compositionally biased region" description="Polar residues" evidence="6">
    <location>
        <begin position="51"/>
        <end position="60"/>
    </location>
</feature>
<dbReference type="Proteomes" id="UP000237271">
    <property type="component" value="Unassembled WGS sequence"/>
</dbReference>
<dbReference type="GO" id="GO:0046983">
    <property type="term" value="F:protein dimerization activity"/>
    <property type="evidence" value="ECO:0007669"/>
    <property type="project" value="InterPro"/>
</dbReference>
<evidence type="ECO:0000256" key="2">
    <source>
        <dbReference type="ARBA" id="ARBA00022723"/>
    </source>
</evidence>
<comment type="subcellular location">
    <subcellularLocation>
        <location evidence="1">Nucleus</location>
    </subcellularLocation>
</comment>
<feature type="domain" description="HAT C-terminal dimerisation" evidence="7">
    <location>
        <begin position="772"/>
        <end position="801"/>
    </location>
</feature>